<dbReference type="HOGENOM" id="CLU_1748387_0_0_6"/>
<sequence>MILSIFMTVLLKMSGGEMEQFLDQWFTEYEKGEGVEAKSLSAQVQSEWGMLLEQAKQGKLNDWQRTPPGRMSLILLMGPVAHLLADTDVHALHGKARELCLKGVDLGFDTQLEPVQRRCFYDPLFYSTIAEDRQLLIRLLEGMQSQVEPPEKPVWSNWYAQASSLNS</sequence>
<dbReference type="AlphaFoldDB" id="A8FSM9"/>
<dbReference type="eggNOG" id="COG3803">
    <property type="taxonomic scope" value="Bacteria"/>
</dbReference>
<dbReference type="EMBL" id="CP000821">
    <property type="protein sequence ID" value="ABV35852.1"/>
    <property type="molecule type" value="Genomic_DNA"/>
</dbReference>
<dbReference type="InterPro" id="IPR010323">
    <property type="entry name" value="DUF924"/>
</dbReference>
<dbReference type="Pfam" id="PF06041">
    <property type="entry name" value="DUF924"/>
    <property type="match status" value="1"/>
</dbReference>
<dbReference type="InterPro" id="IPR011990">
    <property type="entry name" value="TPR-like_helical_dom_sf"/>
</dbReference>
<evidence type="ECO:0000313" key="1">
    <source>
        <dbReference type="EMBL" id="ABV35852.1"/>
    </source>
</evidence>
<dbReference type="Proteomes" id="UP000002015">
    <property type="component" value="Chromosome"/>
</dbReference>
<dbReference type="SUPFAM" id="SSF48452">
    <property type="entry name" value="TPR-like"/>
    <property type="match status" value="1"/>
</dbReference>
<dbReference type="Gene3D" id="1.20.58.320">
    <property type="entry name" value="TPR-like"/>
    <property type="match status" value="1"/>
</dbReference>
<proteinExistence type="predicted"/>
<evidence type="ECO:0000313" key="2">
    <source>
        <dbReference type="Proteomes" id="UP000002015"/>
    </source>
</evidence>
<dbReference type="KEGG" id="sse:Ssed_1241"/>
<name>A8FSM9_SHESH</name>
<evidence type="ECO:0008006" key="3">
    <source>
        <dbReference type="Google" id="ProtNLM"/>
    </source>
</evidence>
<reference evidence="1 2" key="1">
    <citation type="submission" date="2007-08" db="EMBL/GenBank/DDBJ databases">
        <title>Complete sequence of Shewanella sediminis HAW-EB3.</title>
        <authorList>
            <consortium name="US DOE Joint Genome Institute"/>
            <person name="Copeland A."/>
            <person name="Lucas S."/>
            <person name="Lapidus A."/>
            <person name="Barry K."/>
            <person name="Glavina del Rio T."/>
            <person name="Dalin E."/>
            <person name="Tice H."/>
            <person name="Pitluck S."/>
            <person name="Chertkov O."/>
            <person name="Brettin T."/>
            <person name="Bruce D."/>
            <person name="Detter J.C."/>
            <person name="Han C."/>
            <person name="Schmutz J."/>
            <person name="Larimer F."/>
            <person name="Land M."/>
            <person name="Hauser L."/>
            <person name="Kyrpides N."/>
            <person name="Kim E."/>
            <person name="Zhao J.-S."/>
            <person name="Richardson P."/>
        </authorList>
    </citation>
    <scope>NUCLEOTIDE SEQUENCE [LARGE SCALE GENOMIC DNA]</scope>
    <source>
        <strain evidence="1 2">HAW-EB3</strain>
    </source>
</reference>
<accession>A8FSM9</accession>
<organism evidence="1 2">
    <name type="scientific">Shewanella sediminis (strain HAW-EB3)</name>
    <dbReference type="NCBI Taxonomy" id="425104"/>
    <lineage>
        <taxon>Bacteria</taxon>
        <taxon>Pseudomonadati</taxon>
        <taxon>Pseudomonadota</taxon>
        <taxon>Gammaproteobacteria</taxon>
        <taxon>Alteromonadales</taxon>
        <taxon>Shewanellaceae</taxon>
        <taxon>Shewanella</taxon>
    </lineage>
</organism>
<protein>
    <recommendedName>
        <fullName evidence="3">DUF924 domain-containing protein</fullName>
    </recommendedName>
</protein>
<gene>
    <name evidence="1" type="ordered locus">Ssed_1241</name>
</gene>
<dbReference type="RefSeq" id="WP_012141588.1">
    <property type="nucleotide sequence ID" value="NC_009831.1"/>
</dbReference>
<keyword evidence="2" id="KW-1185">Reference proteome</keyword>